<dbReference type="SUPFAM" id="SSF49373">
    <property type="entry name" value="Invasin/intimin cell-adhesion fragments"/>
    <property type="match status" value="2"/>
</dbReference>
<evidence type="ECO:0000256" key="1">
    <source>
        <dbReference type="ARBA" id="ARBA00022737"/>
    </source>
</evidence>
<dbReference type="InterPro" id="IPR008964">
    <property type="entry name" value="Invasin/intimin_cell_adhesion"/>
</dbReference>
<proteinExistence type="predicted"/>
<feature type="domain" description="SLH" evidence="2">
    <location>
        <begin position="999"/>
        <end position="1054"/>
    </location>
</feature>
<reference evidence="3" key="2">
    <citation type="submission" date="2021-04" db="EMBL/GenBank/DDBJ databases">
        <authorList>
            <person name="Gilroy R."/>
        </authorList>
    </citation>
    <scope>NUCLEOTIDE SEQUENCE</scope>
    <source>
        <strain evidence="3">ChiBcec16_6824</strain>
    </source>
</reference>
<feature type="domain" description="SLH" evidence="2">
    <location>
        <begin position="872"/>
        <end position="930"/>
    </location>
</feature>
<evidence type="ECO:0000259" key="2">
    <source>
        <dbReference type="PROSITE" id="PS51272"/>
    </source>
</evidence>
<dbReference type="InterPro" id="IPR003343">
    <property type="entry name" value="Big_2"/>
</dbReference>
<sequence>MTVTPNDPAGVSVEPKEKEIAPNQTLQLKATVSTATADQTVKWRTANSAVATVNDTGLVTGVAAGETTVTATSVAGGQEASCAVTVQGIVLNDKSVTIREGNNYNLGYKIYGASIKNNTIEWTSSEPSIVRVDNGYLYGLAQGTATITAKVNGTSYSTTCEVKVERNTADIITASVDAGAPLNFSTIQSKIQTQSTNVLGRSLSYISGLSIATSQGTLYYRYQTDSDTGAGIGTGERYYVSPSLGQMAISDIYFVPKADFSGTAVINYTGYADGTTFFQGTIEITVAQLQEIAYSTTGQKAVQFSVDDFNRMCRSRTGRDINYVMFAQPTSSQGALYYGYISAQNFGSKVDEAKQYRRNGSPSLSEVYFVPSGSYTGDVIITYTAYDVNGDSFRGRVKVRVSQSSASGDLNYSISQGGRLTLSDDDFNSLSKSITGYNLDYVRFTLPSSSEGALYYNYTSSTNYDSKVADSKSYYRSSAPYLRRVTFVAASNYTGTVSLDFTAWDVKGNQFSGIVEIAVGEIKRGDVRYSTHEGVKVTFDDNDFNSVCKELTGGTLKYVRFTLPDSSEGTLYYNYNNGDYDSRVTASKSYYRSSSPYLDKVTFVPKSGFTGTVSIEFVGYNTDDVRFDGTVEIGVDSGGEQIAYTVRYGGTVTFNDSDFDSFSEYMTGNRLRYVRFELPSSSKGTLYYDYNDGDFDSKVTETKSYYRTTSPYLEKVTFVPADGFAGTVSIDFTGWSTNNEKFEGTVDITVSAPAGPSLITYSTSYAPVTFKAQDFINACSARGVGSLKSVQFTPPSTSVGRLYYRYSSVGMSGTEVRSGTTYYPDNTPNLSEVCFVPKLGYQGTVTISYTGTDSNGNTYQGQIQITVQPSTYSKYFSDLYNYSWAVQSVDFLYENGVVSGTGAGTYGPSLAISRGDFMLMLCRAFNLQSSSAANFPDVPAGSYYAQAIQTARSLGIASGYPDGGFHPQNPVSRQDAMVFLKRAMQAAGWSLGSGSSSLLNGFSDGAQVADYAKDAVATMISYGVLTGTSNGTLAPNTQMTRAEMAVVLARVLTM</sequence>
<evidence type="ECO:0000313" key="4">
    <source>
        <dbReference type="Proteomes" id="UP000823868"/>
    </source>
</evidence>
<dbReference type="PANTHER" id="PTHR43308">
    <property type="entry name" value="OUTER MEMBRANE PROTEIN ALPHA-RELATED"/>
    <property type="match status" value="1"/>
</dbReference>
<organism evidence="3 4">
    <name type="scientific">Candidatus Flavonifractor merdigallinarum</name>
    <dbReference type="NCBI Taxonomy" id="2838589"/>
    <lineage>
        <taxon>Bacteria</taxon>
        <taxon>Bacillati</taxon>
        <taxon>Bacillota</taxon>
        <taxon>Clostridia</taxon>
        <taxon>Eubacteriales</taxon>
        <taxon>Oscillospiraceae</taxon>
        <taxon>Flavonifractor</taxon>
    </lineage>
</organism>
<dbReference type="SMART" id="SM00635">
    <property type="entry name" value="BID_2"/>
    <property type="match status" value="2"/>
</dbReference>
<keyword evidence="1" id="KW-0677">Repeat</keyword>
<dbReference type="PROSITE" id="PS51272">
    <property type="entry name" value="SLH"/>
    <property type="match status" value="3"/>
</dbReference>
<dbReference type="EMBL" id="DXDX01000166">
    <property type="protein sequence ID" value="HIY22008.1"/>
    <property type="molecule type" value="Genomic_DNA"/>
</dbReference>
<dbReference type="PANTHER" id="PTHR43308:SF5">
    <property type="entry name" value="S-LAYER PROTEIN _ PEPTIDOGLYCAN ENDO-BETA-N-ACETYLGLUCOSAMINIDASE"/>
    <property type="match status" value="1"/>
</dbReference>
<protein>
    <submittedName>
        <fullName evidence="3">S-layer homology domain-containing protein</fullName>
    </submittedName>
</protein>
<dbReference type="Pfam" id="PF00395">
    <property type="entry name" value="SLH"/>
    <property type="match status" value="3"/>
</dbReference>
<name>A0A9D2BZM8_9FIRM</name>
<evidence type="ECO:0000313" key="3">
    <source>
        <dbReference type="EMBL" id="HIY22008.1"/>
    </source>
</evidence>
<dbReference type="Proteomes" id="UP000823868">
    <property type="component" value="Unassembled WGS sequence"/>
</dbReference>
<dbReference type="InterPro" id="IPR051465">
    <property type="entry name" value="Cell_Envelope_Struct_Comp"/>
</dbReference>
<dbReference type="InterPro" id="IPR001119">
    <property type="entry name" value="SLH_dom"/>
</dbReference>
<dbReference type="Pfam" id="PF02368">
    <property type="entry name" value="Big_2"/>
    <property type="match status" value="2"/>
</dbReference>
<feature type="domain" description="SLH" evidence="2">
    <location>
        <begin position="931"/>
        <end position="994"/>
    </location>
</feature>
<accession>A0A9D2BZM8</accession>
<dbReference type="AlphaFoldDB" id="A0A9D2BZM8"/>
<comment type="caution">
    <text evidence="3">The sequence shown here is derived from an EMBL/GenBank/DDBJ whole genome shotgun (WGS) entry which is preliminary data.</text>
</comment>
<gene>
    <name evidence="3" type="ORF">H9841_08935</name>
</gene>
<dbReference type="Gene3D" id="2.60.40.1080">
    <property type="match status" value="2"/>
</dbReference>
<reference evidence="3" key="1">
    <citation type="journal article" date="2021" name="PeerJ">
        <title>Extensive microbial diversity within the chicken gut microbiome revealed by metagenomics and culture.</title>
        <authorList>
            <person name="Gilroy R."/>
            <person name="Ravi A."/>
            <person name="Getino M."/>
            <person name="Pursley I."/>
            <person name="Horton D.L."/>
            <person name="Alikhan N.F."/>
            <person name="Baker D."/>
            <person name="Gharbi K."/>
            <person name="Hall N."/>
            <person name="Watson M."/>
            <person name="Adriaenssens E.M."/>
            <person name="Foster-Nyarko E."/>
            <person name="Jarju S."/>
            <person name="Secka A."/>
            <person name="Antonio M."/>
            <person name="Oren A."/>
            <person name="Chaudhuri R.R."/>
            <person name="La Ragione R."/>
            <person name="Hildebrand F."/>
            <person name="Pallen M.J."/>
        </authorList>
    </citation>
    <scope>NUCLEOTIDE SEQUENCE</scope>
    <source>
        <strain evidence="3">ChiBcec16_6824</strain>
    </source>
</reference>